<evidence type="ECO:0000259" key="7">
    <source>
        <dbReference type="PROSITE" id="PS51755"/>
    </source>
</evidence>
<dbReference type="InterPro" id="IPR005158">
    <property type="entry name" value="BTAD"/>
</dbReference>
<comment type="similarity">
    <text evidence="1">Belongs to the AfsR/DnrI/RedD regulatory family.</text>
</comment>
<dbReference type="SMART" id="SM00862">
    <property type="entry name" value="Trans_reg_C"/>
    <property type="match status" value="1"/>
</dbReference>
<evidence type="ECO:0000256" key="5">
    <source>
        <dbReference type="PROSITE-ProRule" id="PRU01091"/>
    </source>
</evidence>
<feature type="region of interest" description="Disordered" evidence="6">
    <location>
        <begin position="748"/>
        <end position="767"/>
    </location>
</feature>
<evidence type="ECO:0000256" key="4">
    <source>
        <dbReference type="ARBA" id="ARBA00023163"/>
    </source>
</evidence>
<dbReference type="GO" id="GO:0000160">
    <property type="term" value="P:phosphorelay signal transduction system"/>
    <property type="evidence" value="ECO:0007669"/>
    <property type="project" value="InterPro"/>
</dbReference>
<dbReference type="Gene3D" id="1.25.40.10">
    <property type="entry name" value="Tetratricopeptide repeat domain"/>
    <property type="match status" value="1"/>
</dbReference>
<dbReference type="SUPFAM" id="SSF52540">
    <property type="entry name" value="P-loop containing nucleoside triphosphate hydrolases"/>
    <property type="match status" value="1"/>
</dbReference>
<dbReference type="AlphaFoldDB" id="U5VSV4"/>
<name>U5VSV4_9ACTN</name>
<protein>
    <submittedName>
        <fullName evidence="8">SARP family transcriptional regulator</fullName>
    </submittedName>
</protein>
<dbReference type="EMBL" id="CP006272">
    <property type="protein sequence ID" value="AGZ38805.1"/>
    <property type="molecule type" value="Genomic_DNA"/>
</dbReference>
<dbReference type="InterPro" id="IPR027417">
    <property type="entry name" value="P-loop_NTPase"/>
</dbReference>
<evidence type="ECO:0000313" key="9">
    <source>
        <dbReference type="Proteomes" id="UP000017746"/>
    </source>
</evidence>
<dbReference type="InterPro" id="IPR036388">
    <property type="entry name" value="WH-like_DNA-bd_sf"/>
</dbReference>
<dbReference type="eggNOG" id="COG3629">
    <property type="taxonomic scope" value="Bacteria"/>
</dbReference>
<dbReference type="GO" id="GO:0003677">
    <property type="term" value="F:DNA binding"/>
    <property type="evidence" value="ECO:0007669"/>
    <property type="project" value="UniProtKB-UniRule"/>
</dbReference>
<dbReference type="CDD" id="cd15831">
    <property type="entry name" value="BTAD"/>
    <property type="match status" value="1"/>
</dbReference>
<dbReference type="GO" id="GO:0006355">
    <property type="term" value="P:regulation of DNA-templated transcription"/>
    <property type="evidence" value="ECO:0007669"/>
    <property type="project" value="InterPro"/>
</dbReference>
<dbReference type="OrthoDB" id="8482304at2"/>
<dbReference type="PANTHER" id="PTHR35807">
    <property type="entry name" value="TRANSCRIPTIONAL REGULATOR REDD-RELATED"/>
    <property type="match status" value="1"/>
</dbReference>
<evidence type="ECO:0000256" key="3">
    <source>
        <dbReference type="ARBA" id="ARBA00023125"/>
    </source>
</evidence>
<dbReference type="InterPro" id="IPR041664">
    <property type="entry name" value="AAA_16"/>
</dbReference>
<dbReference type="Gene3D" id="1.10.10.10">
    <property type="entry name" value="Winged helix-like DNA-binding domain superfamily/Winged helix DNA-binding domain"/>
    <property type="match status" value="1"/>
</dbReference>
<dbReference type="Pfam" id="PF13191">
    <property type="entry name" value="AAA_16"/>
    <property type="match status" value="1"/>
</dbReference>
<dbReference type="Pfam" id="PF00486">
    <property type="entry name" value="Trans_reg_C"/>
    <property type="match status" value="1"/>
</dbReference>
<dbReference type="InterPro" id="IPR016032">
    <property type="entry name" value="Sig_transdc_resp-reg_C-effctor"/>
</dbReference>
<dbReference type="PROSITE" id="PS51755">
    <property type="entry name" value="OMPR_PHOB"/>
    <property type="match status" value="1"/>
</dbReference>
<accession>U5VSV4</accession>
<dbReference type="HOGENOM" id="CLU_006850_5_1_11"/>
<keyword evidence="2" id="KW-0805">Transcription regulation</keyword>
<dbReference type="PANTHER" id="PTHR35807:SF1">
    <property type="entry name" value="TRANSCRIPTIONAL REGULATOR REDD"/>
    <property type="match status" value="1"/>
</dbReference>
<proteinExistence type="inferred from homology"/>
<dbReference type="RefSeq" id="WP_023357748.1">
    <property type="nucleotide sequence ID" value="NC_022657.1"/>
</dbReference>
<evidence type="ECO:0000256" key="1">
    <source>
        <dbReference type="ARBA" id="ARBA00005820"/>
    </source>
</evidence>
<keyword evidence="9" id="KW-1185">Reference proteome</keyword>
<dbReference type="InterPro" id="IPR011990">
    <property type="entry name" value="TPR-like_helical_dom_sf"/>
</dbReference>
<dbReference type="InterPro" id="IPR001867">
    <property type="entry name" value="OmpR/PhoB-type_DNA-bd"/>
</dbReference>
<evidence type="ECO:0000313" key="8">
    <source>
        <dbReference type="EMBL" id="AGZ38805.1"/>
    </source>
</evidence>
<dbReference type="PATRIC" id="fig|1246995.3.peg.519"/>
<evidence type="ECO:0000256" key="2">
    <source>
        <dbReference type="ARBA" id="ARBA00023015"/>
    </source>
</evidence>
<dbReference type="Proteomes" id="UP000017746">
    <property type="component" value="Chromosome"/>
</dbReference>
<evidence type="ECO:0000256" key="6">
    <source>
        <dbReference type="SAM" id="MobiDB-lite"/>
    </source>
</evidence>
<reference evidence="8 9" key="1">
    <citation type="journal article" date="2014" name="J. Biotechnol.">
        <title>Complete genome sequence of the actinobacterium Actinoplanes friuliensis HAG 010964, producer of the lipopeptide antibiotic friulimycin.</title>
        <authorList>
            <person name="Ruckert C."/>
            <person name="Szczepanowski R."/>
            <person name="Albersmeier A."/>
            <person name="Goesmann A."/>
            <person name="Fischer N."/>
            <person name="Steinkamper A."/>
            <person name="Puhler A."/>
            <person name="Biener R."/>
            <person name="Schwartz D."/>
            <person name="Kalinowski J."/>
        </authorList>
    </citation>
    <scope>NUCLEOTIDE SEQUENCE [LARGE SCALE GENOMIC DNA]</scope>
    <source>
        <strain evidence="8 9">DSM 7358</strain>
    </source>
</reference>
<organism evidence="8 9">
    <name type="scientific">Actinoplanes friuliensis DSM 7358</name>
    <dbReference type="NCBI Taxonomy" id="1246995"/>
    <lineage>
        <taxon>Bacteria</taxon>
        <taxon>Bacillati</taxon>
        <taxon>Actinomycetota</taxon>
        <taxon>Actinomycetes</taxon>
        <taxon>Micromonosporales</taxon>
        <taxon>Micromonosporaceae</taxon>
        <taxon>Actinoplanes</taxon>
    </lineage>
</organism>
<feature type="DNA-binding region" description="OmpR/PhoB-type" evidence="5">
    <location>
        <begin position="1"/>
        <end position="104"/>
    </location>
</feature>
<keyword evidence="3 5" id="KW-0238">DNA-binding</keyword>
<dbReference type="eggNOG" id="COG1672">
    <property type="taxonomic scope" value="Bacteria"/>
</dbReference>
<gene>
    <name evidence="8" type="ORF">AFR_02580</name>
</gene>
<dbReference type="SUPFAM" id="SSF48452">
    <property type="entry name" value="TPR-like"/>
    <property type="match status" value="1"/>
</dbReference>
<sequence>MAVAHEGMDLRLLGPVRAWRDGAELALGSARRTAVFSVLALHANHAVSREQLVAAVWGDDPPASATGNVYTYVSSLRQVLEPSRDRWAAGQMLTSGGGSYCLHVPGHVVDVYRFESLREDSRRHRAAGDRLGELAALEAAMGLWQGEALTGVPGPYAEAQRLRLTELRLATVERHAGLLVELGRHEEAIAALRTLVAAYPLQENLHGLLMSALHASGRRSEALEVHSRLRTLLRDELGTEPSAALRAVHTRVVGGQSSPAAAPVADVFIGRAAELCLLRDAVTEVAAGRGGSVWLQGTAGMGKSALLTAALRDATPAGCRVGWGVGDEVARRMPLGVLRECIESALSGEESPELVTAEAAVAVVRRIAASGPLVLIIDDLELADDATLRVWTELHALTRELPLLLVGAGAPATDDHRLDPLRAVRPRPVLLGGLPPGDAAALIRLLADELPEPRALRRLLADAGGNPFYLRHLAAAVGAETEAGDPLPAEVLAAVSAHLDPLGEETRQILRAVAYLSADHTGAGSDVICTVPEVAAVTGRPIEEIDRVLAPARAAGVLGRGPHLVFQHRIVARVLHEGTPTALRVMLHRSFAEKIAAAGAAPERVVAQLLAGPVPLDPWASQWLTAHIDELRVRAPKPTIAVLQRARAQYNLDHDTRLELTAWLARLLFRENRNAVAEAGWVAARATDLTLEAEMRWIVAATHDRSGDYAAAAEVVRFVLSARRAPEQWLNRFRTLLAQLRPNLPGNPTVPHMRRSITSPDPISVIR</sequence>
<dbReference type="STRING" id="1246995.AFR_02580"/>
<dbReference type="KEGG" id="afs:AFR_02580"/>
<feature type="domain" description="OmpR/PhoB-type" evidence="7">
    <location>
        <begin position="1"/>
        <end position="104"/>
    </location>
</feature>
<dbReference type="InterPro" id="IPR051677">
    <property type="entry name" value="AfsR-DnrI-RedD_regulator"/>
</dbReference>
<keyword evidence="4" id="KW-0804">Transcription</keyword>
<dbReference type="SUPFAM" id="SSF46894">
    <property type="entry name" value="C-terminal effector domain of the bipartite response regulators"/>
    <property type="match status" value="1"/>
</dbReference>
<dbReference type="SMART" id="SM01043">
    <property type="entry name" value="BTAD"/>
    <property type="match status" value="1"/>
</dbReference>
<dbReference type="Pfam" id="PF03704">
    <property type="entry name" value="BTAD"/>
    <property type="match status" value="1"/>
</dbReference>